<proteinExistence type="predicted"/>
<dbReference type="GeneID" id="80919843"/>
<dbReference type="Proteomes" id="UP001161438">
    <property type="component" value="Chromosome 12"/>
</dbReference>
<dbReference type="AlphaFoldDB" id="A0AA35ISK3"/>
<protein>
    <submittedName>
        <fullName evidence="1">Uncharacterized protein</fullName>
    </submittedName>
</protein>
<name>A0AA35ISK3_SACMI</name>
<organism evidence="1 2">
    <name type="scientific">Saccharomyces mikatae IFO 1815</name>
    <dbReference type="NCBI Taxonomy" id="226126"/>
    <lineage>
        <taxon>Eukaryota</taxon>
        <taxon>Fungi</taxon>
        <taxon>Dikarya</taxon>
        <taxon>Ascomycota</taxon>
        <taxon>Saccharomycotina</taxon>
        <taxon>Saccharomycetes</taxon>
        <taxon>Saccharomycetales</taxon>
        <taxon>Saccharomycetaceae</taxon>
        <taxon>Saccharomyces</taxon>
    </lineage>
</organism>
<gene>
    <name evidence="1" type="primary">SMKI12G1260</name>
    <name evidence="1" type="ORF">SMKI_12G1260</name>
</gene>
<keyword evidence="2" id="KW-1185">Reference proteome</keyword>
<dbReference type="RefSeq" id="XP_056078109.1">
    <property type="nucleotide sequence ID" value="XM_056224163.1"/>
</dbReference>
<evidence type="ECO:0000313" key="2">
    <source>
        <dbReference type="Proteomes" id="UP001161438"/>
    </source>
</evidence>
<dbReference type="EMBL" id="OX365768">
    <property type="protein sequence ID" value="CAI4034989.1"/>
    <property type="molecule type" value="Genomic_DNA"/>
</dbReference>
<sequence>MDMLHDKCGDPIGSTSDDCWGYEVDKHKYQYEELENSTYFEPFDMESQDNSDSIEDFLFFNINLSQKFEFESQGQDEHTKKAKKHNPFYVPSKVVREMVRKTDVE</sequence>
<reference evidence="1" key="1">
    <citation type="submission" date="2022-10" db="EMBL/GenBank/DDBJ databases">
        <authorList>
            <person name="Byrne P K."/>
        </authorList>
    </citation>
    <scope>NUCLEOTIDE SEQUENCE</scope>
    <source>
        <strain evidence="1">IFO1815</strain>
    </source>
</reference>
<evidence type="ECO:0000313" key="1">
    <source>
        <dbReference type="EMBL" id="CAI4034989.1"/>
    </source>
</evidence>
<accession>A0AA35ISK3</accession>